<organism evidence="8 9">
    <name type="scientific">Saccoglossus kowalevskii</name>
    <name type="common">Acorn worm</name>
    <dbReference type="NCBI Taxonomy" id="10224"/>
    <lineage>
        <taxon>Eukaryota</taxon>
        <taxon>Metazoa</taxon>
        <taxon>Hemichordata</taxon>
        <taxon>Enteropneusta</taxon>
        <taxon>Harrimaniidae</taxon>
        <taxon>Saccoglossus</taxon>
    </lineage>
</organism>
<name>A0ABM0MHL4_SACKO</name>
<dbReference type="Pfam" id="PF04189">
    <property type="entry name" value="Gcd10p"/>
    <property type="match status" value="1"/>
</dbReference>
<feature type="compositionally biased region" description="Basic and acidic residues" evidence="7">
    <location>
        <begin position="377"/>
        <end position="387"/>
    </location>
</feature>
<keyword evidence="4" id="KW-0819">tRNA processing</keyword>
<evidence type="ECO:0000256" key="7">
    <source>
        <dbReference type="SAM" id="MobiDB-lite"/>
    </source>
</evidence>
<feature type="compositionally biased region" description="Basic and acidic residues" evidence="7">
    <location>
        <begin position="437"/>
        <end position="452"/>
    </location>
</feature>
<evidence type="ECO:0000256" key="1">
    <source>
        <dbReference type="ARBA" id="ARBA00004123"/>
    </source>
</evidence>
<evidence type="ECO:0000313" key="9">
    <source>
        <dbReference type="RefSeq" id="XP_006819505.1"/>
    </source>
</evidence>
<dbReference type="InterPro" id="IPR029063">
    <property type="entry name" value="SAM-dependent_MTases_sf"/>
</dbReference>
<evidence type="ECO:0000256" key="2">
    <source>
        <dbReference type="ARBA" id="ARBA00008320"/>
    </source>
</evidence>
<keyword evidence="5" id="KW-0539">Nucleus</keyword>
<reference evidence="9" key="1">
    <citation type="submission" date="2025-08" db="UniProtKB">
        <authorList>
            <consortium name="RefSeq"/>
        </authorList>
    </citation>
    <scope>IDENTIFICATION</scope>
    <source>
        <tissue evidence="9">Testes</tissue>
    </source>
</reference>
<evidence type="ECO:0000256" key="4">
    <source>
        <dbReference type="ARBA" id="ARBA00022694"/>
    </source>
</evidence>
<sequence>MSLASKIKEDDYVILQKGKNMQLVQVRKKRKIHLDRKFFDLDPAIGESYGTTWEITKRTITKVYSRKLSVVKEESTGSDAVGDNRNIVDDNTAQKLSHNEILALKKDGLKGEDLIGQIVENSATFKEKNIYSQAKYIKKKKDKHIPIFKILKPTTRLLCEMYYTKASPKIVFIRYDTMGQILTFGNIHANMKVIVVESCMGLLLGAVMDRMGGYGTVVQLYIGDSPLRIATDGYNFPKEYYKTLHSFPLNQAGSLKLNTESELKEEYSTSPKNTDCQCSGDEKVKKQRTDSPSNIFDDNSPSNDAIVLAEKNDVMAAKNSSGDFDKKDTPKKVETSPSVQDDDLKCSNSEDKFPNKDALILDEKDERMDVNNSCDDLVEKNTPEKLETSPLDTDASKCSESENNCPKISDKKNGDSPACIDTDDKVFQNDGIIEEDSAAKDTDDNDAERGLENNHSGKGKRKRVPYPERVARKEKRKQELEDARFVIESGHFDAVLIACKFDPAPILLKLLEFLSPSRPFIVYCTLQPLYECFGKIRESKETVNVKITESWLREYQVLPMRTHPLMNMSGTGGYILTGIKVNT</sequence>
<feature type="region of interest" description="Disordered" evidence="7">
    <location>
        <begin position="374"/>
        <end position="423"/>
    </location>
</feature>
<feature type="region of interest" description="Disordered" evidence="7">
    <location>
        <begin position="318"/>
        <end position="350"/>
    </location>
</feature>
<feature type="compositionally biased region" description="Polar residues" evidence="7">
    <location>
        <begin position="290"/>
        <end position="303"/>
    </location>
</feature>
<feature type="region of interest" description="Disordered" evidence="7">
    <location>
        <begin position="262"/>
        <end position="303"/>
    </location>
</feature>
<dbReference type="Gene3D" id="3.40.50.150">
    <property type="entry name" value="Vaccinia Virus protein VP39"/>
    <property type="match status" value="1"/>
</dbReference>
<dbReference type="GeneID" id="100367773"/>
<feature type="compositionally biased region" description="Polar residues" evidence="7">
    <location>
        <begin position="268"/>
        <end position="277"/>
    </location>
</feature>
<accession>A0ABM0MHL4</accession>
<evidence type="ECO:0000256" key="6">
    <source>
        <dbReference type="ARBA" id="ARBA00032319"/>
    </source>
</evidence>
<dbReference type="PANTHER" id="PTHR12945">
    <property type="entry name" value="TRANSLATION INITIATION FACTOR EIF3-RELATED"/>
    <property type="match status" value="1"/>
</dbReference>
<evidence type="ECO:0000256" key="3">
    <source>
        <dbReference type="ARBA" id="ARBA00021704"/>
    </source>
</evidence>
<keyword evidence="8" id="KW-1185">Reference proteome</keyword>
<comment type="similarity">
    <text evidence="2">Belongs to the TRM6/GCD10 family.</text>
</comment>
<dbReference type="PANTHER" id="PTHR12945:SF0">
    <property type="entry name" value="TRNA (ADENINE(58)-N(1))-METHYLTRANSFERASE NON-CATALYTIC SUBUNIT TRM6"/>
    <property type="match status" value="1"/>
</dbReference>
<feature type="compositionally biased region" description="Basic and acidic residues" evidence="7">
    <location>
        <begin position="323"/>
        <end position="334"/>
    </location>
</feature>
<dbReference type="InterPro" id="IPR017423">
    <property type="entry name" value="TRM6"/>
</dbReference>
<dbReference type="RefSeq" id="XP_006819505.1">
    <property type="nucleotide sequence ID" value="XM_006819442.1"/>
</dbReference>
<evidence type="ECO:0000256" key="5">
    <source>
        <dbReference type="ARBA" id="ARBA00023242"/>
    </source>
</evidence>
<feature type="compositionally biased region" description="Basic and acidic residues" evidence="7">
    <location>
        <begin position="280"/>
        <end position="289"/>
    </location>
</feature>
<evidence type="ECO:0000313" key="8">
    <source>
        <dbReference type="Proteomes" id="UP000694865"/>
    </source>
</evidence>
<gene>
    <name evidence="9" type="primary">LOC100367773</name>
</gene>
<feature type="region of interest" description="Disordered" evidence="7">
    <location>
        <begin position="435"/>
        <end position="466"/>
    </location>
</feature>
<proteinExistence type="inferred from homology"/>
<comment type="subcellular location">
    <subcellularLocation>
        <location evidence="1">Nucleus</location>
    </subcellularLocation>
</comment>
<protein>
    <recommendedName>
        <fullName evidence="3">tRNA (adenine(58)-N(1))-methyltransferase non-catalytic subunit TRM6</fullName>
    </recommendedName>
    <alternativeName>
        <fullName evidence="6">tRNA(m1A58)-methyltransferase subunit TRM6</fullName>
    </alternativeName>
</protein>
<dbReference type="Proteomes" id="UP000694865">
    <property type="component" value="Unplaced"/>
</dbReference>